<keyword evidence="3" id="KW-1185">Reference proteome</keyword>
<gene>
    <name evidence="2" type="ORF">ACFQ3J_22600</name>
</gene>
<proteinExistence type="predicted"/>
<feature type="compositionally biased region" description="Polar residues" evidence="1">
    <location>
        <begin position="284"/>
        <end position="300"/>
    </location>
</feature>
<feature type="compositionally biased region" description="Low complexity" evidence="1">
    <location>
        <begin position="173"/>
        <end position="186"/>
    </location>
</feature>
<feature type="region of interest" description="Disordered" evidence="1">
    <location>
        <begin position="284"/>
        <end position="313"/>
    </location>
</feature>
<name>A0ABW3PUE5_9BACL</name>
<dbReference type="RefSeq" id="WP_091161031.1">
    <property type="nucleotide sequence ID" value="NZ_JBHTKX010000005.1"/>
</dbReference>
<accession>A0ABW3PUE5</accession>
<organism evidence="2 3">
    <name type="scientific">Paenibacillus provencensis</name>
    <dbReference type="NCBI Taxonomy" id="441151"/>
    <lineage>
        <taxon>Bacteria</taxon>
        <taxon>Bacillati</taxon>
        <taxon>Bacillota</taxon>
        <taxon>Bacilli</taxon>
        <taxon>Bacillales</taxon>
        <taxon>Paenibacillaceae</taxon>
        <taxon>Paenibacillus</taxon>
    </lineage>
</organism>
<protein>
    <submittedName>
        <fullName evidence="2">Uncharacterized protein</fullName>
    </submittedName>
</protein>
<dbReference type="EMBL" id="JBHTKX010000005">
    <property type="protein sequence ID" value="MFD1130929.1"/>
    <property type="molecule type" value="Genomic_DNA"/>
</dbReference>
<feature type="region of interest" description="Disordered" evidence="1">
    <location>
        <begin position="171"/>
        <end position="208"/>
    </location>
</feature>
<evidence type="ECO:0000313" key="2">
    <source>
        <dbReference type="EMBL" id="MFD1130929.1"/>
    </source>
</evidence>
<comment type="caution">
    <text evidence="2">The sequence shown here is derived from an EMBL/GenBank/DDBJ whole genome shotgun (WGS) entry which is preliminary data.</text>
</comment>
<sequence length="313" mass="34374">MGICEVALEHQGEAEERRGRNWSEEAERSSLPADFNCIIIVRSRSLPATTIGTQSVYGASQASPSSTEQRIQYALLRSNTNTKRAGFNAASAQRAPSSMQRIGALRHFKVLCFEPLRRAEERRGRNWSEEAERSSLPADFNRVITVRSRSLPATTIGTQSVYGAPKRALHLRSNTSNTPSSAATPTQKERAVQTASPPKEPHPPCRGMGICEVALEHQGEAEERRGRNWSEEAERSSLPADFNRVITVRSRSLPATTIGTQSVYGASQASPSSTEQRIQYALLRSNTNTKRAGCTNSQPAQRAPSPMQRNGDL</sequence>
<reference evidence="3" key="1">
    <citation type="journal article" date="2019" name="Int. J. Syst. Evol. Microbiol.">
        <title>The Global Catalogue of Microorganisms (GCM) 10K type strain sequencing project: providing services to taxonomists for standard genome sequencing and annotation.</title>
        <authorList>
            <consortium name="The Broad Institute Genomics Platform"/>
            <consortium name="The Broad Institute Genome Sequencing Center for Infectious Disease"/>
            <person name="Wu L."/>
            <person name="Ma J."/>
        </authorList>
    </citation>
    <scope>NUCLEOTIDE SEQUENCE [LARGE SCALE GENOMIC DNA]</scope>
    <source>
        <strain evidence="3">CCUG 53519</strain>
    </source>
</reference>
<dbReference type="Proteomes" id="UP001597169">
    <property type="component" value="Unassembled WGS sequence"/>
</dbReference>
<evidence type="ECO:0000313" key="3">
    <source>
        <dbReference type="Proteomes" id="UP001597169"/>
    </source>
</evidence>
<evidence type="ECO:0000256" key="1">
    <source>
        <dbReference type="SAM" id="MobiDB-lite"/>
    </source>
</evidence>